<name>A0A6C0J8F2_9ZZZZ</name>
<organism evidence="1">
    <name type="scientific">viral metagenome</name>
    <dbReference type="NCBI Taxonomy" id="1070528"/>
    <lineage>
        <taxon>unclassified sequences</taxon>
        <taxon>metagenomes</taxon>
        <taxon>organismal metagenomes</taxon>
    </lineage>
</organism>
<proteinExistence type="predicted"/>
<reference evidence="1" key="1">
    <citation type="journal article" date="2020" name="Nature">
        <title>Giant virus diversity and host interactions through global metagenomics.</title>
        <authorList>
            <person name="Schulz F."/>
            <person name="Roux S."/>
            <person name="Paez-Espino D."/>
            <person name="Jungbluth S."/>
            <person name="Walsh D.A."/>
            <person name="Denef V.J."/>
            <person name="McMahon K.D."/>
            <person name="Konstantinidis K.T."/>
            <person name="Eloe-Fadrosh E.A."/>
            <person name="Kyrpides N.C."/>
            <person name="Woyke T."/>
        </authorList>
    </citation>
    <scope>NUCLEOTIDE SEQUENCE</scope>
    <source>
        <strain evidence="1">GVMAG-M-3300025778-1</strain>
    </source>
</reference>
<evidence type="ECO:0000313" key="1">
    <source>
        <dbReference type="EMBL" id="QHT99903.1"/>
    </source>
</evidence>
<dbReference type="AlphaFoldDB" id="A0A6C0J8F2"/>
<dbReference type="EMBL" id="MN740318">
    <property type="protein sequence ID" value="QHT99903.1"/>
    <property type="molecule type" value="Genomic_DNA"/>
</dbReference>
<dbReference type="SUPFAM" id="SSF53448">
    <property type="entry name" value="Nucleotide-diphospho-sugar transferases"/>
    <property type="match status" value="1"/>
</dbReference>
<dbReference type="InterPro" id="IPR029044">
    <property type="entry name" value="Nucleotide-diphossugar_trans"/>
</dbReference>
<accession>A0A6C0J8F2</accession>
<dbReference type="Gene3D" id="3.90.550.10">
    <property type="entry name" value="Spore Coat Polysaccharide Biosynthesis Protein SpsA, Chain A"/>
    <property type="match status" value="1"/>
</dbReference>
<protein>
    <recommendedName>
        <fullName evidence="2">Glycosyltransferase</fullName>
    </recommendedName>
</protein>
<sequence>MDITFGIITLDNQRTVYQSIQSILGQNIPRMEIIVVGNYTPPLSQRRYVRVIRFNENIKRGWITRKKNIICQQAQYDTIVLMHDYIKLDTGWYDGMLMYTGSTDFYVTKIKKPNGERYRDYLLFKADILPHTLLPYDYDSTPVAKLMYISGAYFIIKKSVALQFPLDERLCHGQGEDVDLSQRLALNGILPAFNPHSSVTLLKESYCEQLPISEEELASLDVENIFKQQCEHMVNCIYNVYCKN</sequence>
<evidence type="ECO:0008006" key="2">
    <source>
        <dbReference type="Google" id="ProtNLM"/>
    </source>
</evidence>